<dbReference type="Proteomes" id="UP001457282">
    <property type="component" value="Unassembled WGS sequence"/>
</dbReference>
<dbReference type="AlphaFoldDB" id="A0AAW1VPR8"/>
<name>A0AAW1VPR8_RUBAR</name>
<reference evidence="1 2" key="1">
    <citation type="journal article" date="2023" name="G3 (Bethesda)">
        <title>A chromosome-length genome assembly and annotation of blackberry (Rubus argutus, cv. 'Hillquist').</title>
        <authorList>
            <person name="Bruna T."/>
            <person name="Aryal R."/>
            <person name="Dudchenko O."/>
            <person name="Sargent D.J."/>
            <person name="Mead D."/>
            <person name="Buti M."/>
            <person name="Cavallini A."/>
            <person name="Hytonen T."/>
            <person name="Andres J."/>
            <person name="Pham M."/>
            <person name="Weisz D."/>
            <person name="Mascagni F."/>
            <person name="Usai G."/>
            <person name="Natali L."/>
            <person name="Bassil N."/>
            <person name="Fernandez G.E."/>
            <person name="Lomsadze A."/>
            <person name="Armour M."/>
            <person name="Olukolu B."/>
            <person name="Poorten T."/>
            <person name="Britton C."/>
            <person name="Davik J."/>
            <person name="Ashrafi H."/>
            <person name="Aiden E.L."/>
            <person name="Borodovsky M."/>
            <person name="Worthington M."/>
        </authorList>
    </citation>
    <scope>NUCLEOTIDE SEQUENCE [LARGE SCALE GENOMIC DNA]</scope>
    <source>
        <strain evidence="1">PI 553951</strain>
    </source>
</reference>
<gene>
    <name evidence="1" type="ORF">M0R45_000301</name>
</gene>
<proteinExistence type="predicted"/>
<accession>A0AAW1VPR8</accession>
<protein>
    <submittedName>
        <fullName evidence="1">Uncharacterized protein</fullName>
    </submittedName>
</protein>
<dbReference type="EMBL" id="JBEDUW010000150">
    <property type="protein sequence ID" value="KAK9905329.1"/>
    <property type="molecule type" value="Genomic_DNA"/>
</dbReference>
<evidence type="ECO:0000313" key="2">
    <source>
        <dbReference type="Proteomes" id="UP001457282"/>
    </source>
</evidence>
<sequence>MMISKKVSSFSPFFIRKSSASTSFSSATAAVAEVKKKGAGSSEWKSKLELKDDRSLYLCFKGIDKGIVIRSIKLSHLLSSSWWWPTETEGWWLKDTHIFCESGPSFSGSGGKEFQPKRRRDNCKFPSALIKRMKEAPQMIPS</sequence>
<evidence type="ECO:0000313" key="1">
    <source>
        <dbReference type="EMBL" id="KAK9905329.1"/>
    </source>
</evidence>
<organism evidence="1 2">
    <name type="scientific">Rubus argutus</name>
    <name type="common">Southern blackberry</name>
    <dbReference type="NCBI Taxonomy" id="59490"/>
    <lineage>
        <taxon>Eukaryota</taxon>
        <taxon>Viridiplantae</taxon>
        <taxon>Streptophyta</taxon>
        <taxon>Embryophyta</taxon>
        <taxon>Tracheophyta</taxon>
        <taxon>Spermatophyta</taxon>
        <taxon>Magnoliopsida</taxon>
        <taxon>eudicotyledons</taxon>
        <taxon>Gunneridae</taxon>
        <taxon>Pentapetalae</taxon>
        <taxon>rosids</taxon>
        <taxon>fabids</taxon>
        <taxon>Rosales</taxon>
        <taxon>Rosaceae</taxon>
        <taxon>Rosoideae</taxon>
        <taxon>Rosoideae incertae sedis</taxon>
        <taxon>Rubus</taxon>
    </lineage>
</organism>
<comment type="caution">
    <text evidence="1">The sequence shown here is derived from an EMBL/GenBank/DDBJ whole genome shotgun (WGS) entry which is preliminary data.</text>
</comment>
<keyword evidence="2" id="KW-1185">Reference proteome</keyword>